<accession>A0A8K0JG29</accession>
<evidence type="ECO:0000256" key="4">
    <source>
        <dbReference type="RuleBase" id="RU362068"/>
    </source>
</evidence>
<name>A0A8K0JG29_9TREE</name>
<evidence type="ECO:0000256" key="2">
    <source>
        <dbReference type="ARBA" id="ARBA00022857"/>
    </source>
</evidence>
<dbReference type="PANTHER" id="PTHR21708:SF30">
    <property type="entry name" value="2-DEHYDROPANTOATE 2-REDUCTASE-RELATED"/>
    <property type="match status" value="1"/>
</dbReference>
<dbReference type="SUPFAM" id="SSF51735">
    <property type="entry name" value="NAD(P)-binding Rossmann-fold domains"/>
    <property type="match status" value="1"/>
</dbReference>
<evidence type="ECO:0000259" key="6">
    <source>
        <dbReference type="Pfam" id="PF08546"/>
    </source>
</evidence>
<comment type="catalytic activity">
    <reaction evidence="4">
        <text>(R)-pantoate + NADP(+) = 2-dehydropantoate + NADPH + H(+)</text>
        <dbReference type="Rhea" id="RHEA:16233"/>
        <dbReference type="ChEBI" id="CHEBI:11561"/>
        <dbReference type="ChEBI" id="CHEBI:15378"/>
        <dbReference type="ChEBI" id="CHEBI:15980"/>
        <dbReference type="ChEBI" id="CHEBI:57783"/>
        <dbReference type="ChEBI" id="CHEBI:58349"/>
        <dbReference type="EC" id="1.1.1.169"/>
    </reaction>
</comment>
<dbReference type="SUPFAM" id="SSF48179">
    <property type="entry name" value="6-phosphogluconate dehydrogenase C-terminal domain-like"/>
    <property type="match status" value="1"/>
</dbReference>
<dbReference type="Gene3D" id="1.10.1040.10">
    <property type="entry name" value="N-(1-d-carboxylethyl)-l-norvaline Dehydrogenase, domain 2"/>
    <property type="match status" value="1"/>
</dbReference>
<proteinExistence type="inferred from homology"/>
<dbReference type="InterPro" id="IPR013328">
    <property type="entry name" value="6PGD_dom2"/>
</dbReference>
<dbReference type="GO" id="GO:0005737">
    <property type="term" value="C:cytoplasm"/>
    <property type="evidence" value="ECO:0007669"/>
    <property type="project" value="TreeGrafter"/>
</dbReference>
<dbReference type="PANTHER" id="PTHR21708">
    <property type="entry name" value="PROBABLE 2-DEHYDROPANTOATE 2-REDUCTASE"/>
    <property type="match status" value="1"/>
</dbReference>
<dbReference type="Proteomes" id="UP000812966">
    <property type="component" value="Unassembled WGS sequence"/>
</dbReference>
<comment type="similarity">
    <text evidence="1 4">Belongs to the ketopantoate reductase family.</text>
</comment>
<dbReference type="NCBIfam" id="TIGR00745">
    <property type="entry name" value="apbA_panE"/>
    <property type="match status" value="1"/>
</dbReference>
<dbReference type="Pfam" id="PF02558">
    <property type="entry name" value="ApbA"/>
    <property type="match status" value="1"/>
</dbReference>
<comment type="caution">
    <text evidence="7">The sequence shown here is derived from an EMBL/GenBank/DDBJ whole genome shotgun (WGS) entry which is preliminary data.</text>
</comment>
<reference evidence="7" key="1">
    <citation type="submission" date="2020-04" db="EMBL/GenBank/DDBJ databases">
        <title>Analysis of mating type loci in Filobasidium floriforme.</title>
        <authorList>
            <person name="Nowrousian M."/>
        </authorList>
    </citation>
    <scope>NUCLEOTIDE SEQUENCE</scope>
    <source>
        <strain evidence="7">CBS 6242</strain>
    </source>
</reference>
<keyword evidence="2 4" id="KW-0521">NADP</keyword>
<dbReference type="GO" id="GO:0008677">
    <property type="term" value="F:2-dehydropantoate 2-reductase activity"/>
    <property type="evidence" value="ECO:0007669"/>
    <property type="project" value="UniProtKB-EC"/>
</dbReference>
<sequence>MGPNVLLFGAGAIGSVYAAILVLSKRCKVYVVARSNYDVLNSKGLDLKSSKFGDHQGLKFDGVYRTCEEAANSGIKFDYVLCSNKALLDARPSLAETIRPLMSDDTSIVLLQNGVGAEEPLHEAFPENSVISAVVWTGAKVLDQGKVEQFNREALTIGVDWKETLGKRNEVERERLDGLVEVLKAGGGECNVVDDIQSERWVKVIWNACWNAVTTATQLRTNRFLEASPYALELSRSIMGEVVQVAKAKGLTVPEGTIDKLIDQCTSVKGGLPSSMLFDYLAGRPMEVEVILGTPLREGKRLGLDLPSLTALYSIIKALDWKNLHPEEAKI</sequence>
<dbReference type="InterPro" id="IPR003710">
    <property type="entry name" value="ApbA"/>
</dbReference>
<evidence type="ECO:0000313" key="8">
    <source>
        <dbReference type="Proteomes" id="UP000812966"/>
    </source>
</evidence>
<gene>
    <name evidence="7" type="ORF">FFLO_06831</name>
</gene>
<evidence type="ECO:0000259" key="5">
    <source>
        <dbReference type="Pfam" id="PF02558"/>
    </source>
</evidence>
<keyword evidence="8" id="KW-1185">Reference proteome</keyword>
<dbReference type="GO" id="GO:0015940">
    <property type="term" value="P:pantothenate biosynthetic process"/>
    <property type="evidence" value="ECO:0007669"/>
    <property type="project" value="InterPro"/>
</dbReference>
<dbReference type="InterPro" id="IPR013752">
    <property type="entry name" value="KPA_reductase"/>
</dbReference>
<dbReference type="Pfam" id="PF08546">
    <property type="entry name" value="ApbA_C"/>
    <property type="match status" value="1"/>
</dbReference>
<protein>
    <recommendedName>
        <fullName evidence="4">2-dehydropantoate 2-reductase</fullName>
        <ecNumber evidence="4">1.1.1.169</ecNumber>
    </recommendedName>
    <alternativeName>
        <fullName evidence="4">Ketopantoate reductase</fullName>
    </alternativeName>
</protein>
<evidence type="ECO:0000313" key="7">
    <source>
        <dbReference type="EMBL" id="KAG7527537.1"/>
    </source>
</evidence>
<organism evidence="7 8">
    <name type="scientific">Filobasidium floriforme</name>
    <dbReference type="NCBI Taxonomy" id="5210"/>
    <lineage>
        <taxon>Eukaryota</taxon>
        <taxon>Fungi</taxon>
        <taxon>Dikarya</taxon>
        <taxon>Basidiomycota</taxon>
        <taxon>Agaricomycotina</taxon>
        <taxon>Tremellomycetes</taxon>
        <taxon>Filobasidiales</taxon>
        <taxon>Filobasidiaceae</taxon>
        <taxon>Filobasidium</taxon>
    </lineage>
</organism>
<dbReference type="Gene3D" id="3.40.50.720">
    <property type="entry name" value="NAD(P)-binding Rossmann-like Domain"/>
    <property type="match status" value="1"/>
</dbReference>
<evidence type="ECO:0000256" key="1">
    <source>
        <dbReference type="ARBA" id="ARBA00007870"/>
    </source>
</evidence>
<dbReference type="EC" id="1.1.1.169" evidence="4"/>
<dbReference type="InterPro" id="IPR008927">
    <property type="entry name" value="6-PGluconate_DH-like_C_sf"/>
</dbReference>
<feature type="domain" description="Ketopantoate reductase C-terminal" evidence="6">
    <location>
        <begin position="195"/>
        <end position="319"/>
    </location>
</feature>
<comment type="function">
    <text evidence="4">Catalyzes the NADPH-dependent reduction of ketopantoate into pantoic acid.</text>
</comment>
<dbReference type="InterPro" id="IPR051402">
    <property type="entry name" value="KPR-Related"/>
</dbReference>
<dbReference type="InterPro" id="IPR013332">
    <property type="entry name" value="KPR_N"/>
</dbReference>
<evidence type="ECO:0000256" key="3">
    <source>
        <dbReference type="ARBA" id="ARBA00023002"/>
    </source>
</evidence>
<feature type="domain" description="Ketopantoate reductase N-terminal" evidence="5">
    <location>
        <begin position="6"/>
        <end position="158"/>
    </location>
</feature>
<dbReference type="AlphaFoldDB" id="A0A8K0JG29"/>
<dbReference type="EMBL" id="JABELV010000269">
    <property type="protein sequence ID" value="KAG7527537.1"/>
    <property type="molecule type" value="Genomic_DNA"/>
</dbReference>
<dbReference type="FunFam" id="1.10.1040.10:FF:000017">
    <property type="entry name" value="2-dehydropantoate 2-reductase"/>
    <property type="match status" value="1"/>
</dbReference>
<keyword evidence="3 4" id="KW-0560">Oxidoreductase</keyword>
<dbReference type="InterPro" id="IPR036291">
    <property type="entry name" value="NAD(P)-bd_dom_sf"/>
</dbReference>